<evidence type="ECO:0000313" key="1">
    <source>
        <dbReference type="EMBL" id="TNN74482.1"/>
    </source>
</evidence>
<sequence>MKRELHRLYPAQRSWEEHSDPVRLSLCPRAETRRPVLCLLQSGCLWRPWRWAASCSCCCLVCVGVSAVLTPAAATSAAGAALTLAAALDTCTRQVKVSRRGPPLRPTLHTLSLVSRQ</sequence>
<accession>A0A4Z2IAR0</accession>
<evidence type="ECO:0000313" key="2">
    <source>
        <dbReference type="Proteomes" id="UP000314294"/>
    </source>
</evidence>
<dbReference type="Proteomes" id="UP000314294">
    <property type="component" value="Unassembled WGS sequence"/>
</dbReference>
<comment type="caution">
    <text evidence="1">The sequence shown here is derived from an EMBL/GenBank/DDBJ whole genome shotgun (WGS) entry which is preliminary data.</text>
</comment>
<dbReference type="EMBL" id="SRLO01000113">
    <property type="protein sequence ID" value="TNN74482.1"/>
    <property type="molecule type" value="Genomic_DNA"/>
</dbReference>
<name>A0A4Z2IAR0_9TELE</name>
<organism evidence="1 2">
    <name type="scientific">Liparis tanakae</name>
    <name type="common">Tanaka's snailfish</name>
    <dbReference type="NCBI Taxonomy" id="230148"/>
    <lineage>
        <taxon>Eukaryota</taxon>
        <taxon>Metazoa</taxon>
        <taxon>Chordata</taxon>
        <taxon>Craniata</taxon>
        <taxon>Vertebrata</taxon>
        <taxon>Euteleostomi</taxon>
        <taxon>Actinopterygii</taxon>
        <taxon>Neopterygii</taxon>
        <taxon>Teleostei</taxon>
        <taxon>Neoteleostei</taxon>
        <taxon>Acanthomorphata</taxon>
        <taxon>Eupercaria</taxon>
        <taxon>Perciformes</taxon>
        <taxon>Cottioidei</taxon>
        <taxon>Cottales</taxon>
        <taxon>Liparidae</taxon>
        <taxon>Liparis</taxon>
    </lineage>
</organism>
<reference evidence="1 2" key="1">
    <citation type="submission" date="2019-03" db="EMBL/GenBank/DDBJ databases">
        <title>First draft genome of Liparis tanakae, snailfish: a comprehensive survey of snailfish specific genes.</title>
        <authorList>
            <person name="Kim W."/>
            <person name="Song I."/>
            <person name="Jeong J.-H."/>
            <person name="Kim D."/>
            <person name="Kim S."/>
            <person name="Ryu S."/>
            <person name="Song J.Y."/>
            <person name="Lee S.K."/>
        </authorList>
    </citation>
    <scope>NUCLEOTIDE SEQUENCE [LARGE SCALE GENOMIC DNA]</scope>
    <source>
        <tissue evidence="1">Muscle</tissue>
    </source>
</reference>
<dbReference type="AlphaFoldDB" id="A0A4Z2IAR0"/>
<proteinExistence type="predicted"/>
<keyword evidence="2" id="KW-1185">Reference proteome</keyword>
<gene>
    <name evidence="1" type="ORF">EYF80_015262</name>
</gene>
<protein>
    <submittedName>
        <fullName evidence="1">Uncharacterized protein</fullName>
    </submittedName>
</protein>